<comment type="caution">
    <text evidence="7">The sequence shown here is derived from an EMBL/GenBank/DDBJ whole genome shotgun (WGS) entry which is preliminary data.</text>
</comment>
<sequence length="209" mass="22186">MLKGLIGKKIGMTQIFDDNGAAVPVTLIEAGPCFVTLVRSVEKDGYSAVQLGFEEVKPKRLTGGEIGHLKRVNLPPLKFLREFKAKDTELKEGDKLDVSVFALGEKVDVSGTSKGKGFAGAVKRYHFRGGPKTHGASDRLRAPGSNGATTTPGRVYKGHRGPGHMGNDSVTAQNLKVVLVDAERNVIGVNGSVPGARGGLVVIKESRKQ</sequence>
<feature type="region of interest" description="Disordered" evidence="6">
    <location>
        <begin position="129"/>
        <end position="168"/>
    </location>
</feature>
<dbReference type="InterPro" id="IPR000597">
    <property type="entry name" value="Ribosomal_uL3"/>
</dbReference>
<organism evidence="7">
    <name type="scientific">bioreactor metagenome</name>
    <dbReference type="NCBI Taxonomy" id="1076179"/>
    <lineage>
        <taxon>unclassified sequences</taxon>
        <taxon>metagenomes</taxon>
        <taxon>ecological metagenomes</taxon>
    </lineage>
</organism>
<keyword evidence="2" id="KW-0699">rRNA-binding</keyword>
<keyword evidence="5" id="KW-0687">Ribonucleoprotein</keyword>
<dbReference type="Pfam" id="PF00297">
    <property type="entry name" value="Ribosomal_L3"/>
    <property type="match status" value="1"/>
</dbReference>
<dbReference type="PANTHER" id="PTHR11229:SF16">
    <property type="entry name" value="LARGE RIBOSOMAL SUBUNIT PROTEIN UL3C"/>
    <property type="match status" value="1"/>
</dbReference>
<evidence type="ECO:0000256" key="6">
    <source>
        <dbReference type="SAM" id="MobiDB-lite"/>
    </source>
</evidence>
<dbReference type="AlphaFoldDB" id="A0A645DED9"/>
<evidence type="ECO:0000256" key="1">
    <source>
        <dbReference type="ARBA" id="ARBA00006540"/>
    </source>
</evidence>
<name>A0A645DED9_9ZZZZ</name>
<dbReference type="Gene3D" id="3.30.160.810">
    <property type="match status" value="1"/>
</dbReference>
<dbReference type="InterPro" id="IPR019927">
    <property type="entry name" value="Ribosomal_uL3_bac/org-type"/>
</dbReference>
<gene>
    <name evidence="7" type="primary">rplC_36</name>
    <name evidence="7" type="ORF">SDC9_134836</name>
</gene>
<keyword evidence="3" id="KW-0694">RNA-binding</keyword>
<dbReference type="PROSITE" id="PS00474">
    <property type="entry name" value="RIBOSOMAL_L3"/>
    <property type="match status" value="1"/>
</dbReference>
<evidence type="ECO:0000256" key="3">
    <source>
        <dbReference type="ARBA" id="ARBA00022884"/>
    </source>
</evidence>
<protein>
    <submittedName>
        <fullName evidence="7">50S ribosomal protein L3</fullName>
    </submittedName>
</protein>
<keyword evidence="4 7" id="KW-0689">Ribosomal protein</keyword>
<comment type="similarity">
    <text evidence="1">Belongs to the universal ribosomal protein uL3 family.</text>
</comment>
<dbReference type="FunFam" id="3.30.160.810:FF:000001">
    <property type="entry name" value="50S ribosomal protein L3"/>
    <property type="match status" value="1"/>
</dbReference>
<dbReference type="HAMAP" id="MF_01325_B">
    <property type="entry name" value="Ribosomal_uL3_B"/>
    <property type="match status" value="1"/>
</dbReference>
<dbReference type="PANTHER" id="PTHR11229">
    <property type="entry name" value="50S RIBOSOMAL PROTEIN L3"/>
    <property type="match status" value="1"/>
</dbReference>
<dbReference type="NCBIfam" id="TIGR03625">
    <property type="entry name" value="L3_bact"/>
    <property type="match status" value="1"/>
</dbReference>
<dbReference type="SUPFAM" id="SSF50447">
    <property type="entry name" value="Translation proteins"/>
    <property type="match status" value="1"/>
</dbReference>
<dbReference type="EMBL" id="VSSQ01035505">
    <property type="protein sequence ID" value="MPM87736.1"/>
    <property type="molecule type" value="Genomic_DNA"/>
</dbReference>
<dbReference type="GO" id="GO:0022625">
    <property type="term" value="C:cytosolic large ribosomal subunit"/>
    <property type="evidence" value="ECO:0007669"/>
    <property type="project" value="TreeGrafter"/>
</dbReference>
<dbReference type="FunFam" id="2.40.30.10:FF:000004">
    <property type="entry name" value="50S ribosomal protein L3"/>
    <property type="match status" value="1"/>
</dbReference>
<dbReference type="GO" id="GO:0006412">
    <property type="term" value="P:translation"/>
    <property type="evidence" value="ECO:0007669"/>
    <property type="project" value="InterPro"/>
</dbReference>
<evidence type="ECO:0000256" key="2">
    <source>
        <dbReference type="ARBA" id="ARBA00022730"/>
    </source>
</evidence>
<accession>A0A645DED9</accession>
<dbReference type="InterPro" id="IPR009000">
    <property type="entry name" value="Transl_B-barrel_sf"/>
</dbReference>
<dbReference type="GO" id="GO:0019843">
    <property type="term" value="F:rRNA binding"/>
    <property type="evidence" value="ECO:0007669"/>
    <property type="project" value="UniProtKB-KW"/>
</dbReference>
<evidence type="ECO:0000256" key="5">
    <source>
        <dbReference type="ARBA" id="ARBA00023274"/>
    </source>
</evidence>
<proteinExistence type="inferred from homology"/>
<reference evidence="7" key="1">
    <citation type="submission" date="2019-08" db="EMBL/GenBank/DDBJ databases">
        <authorList>
            <person name="Kucharzyk K."/>
            <person name="Murdoch R.W."/>
            <person name="Higgins S."/>
            <person name="Loffler F."/>
        </authorList>
    </citation>
    <scope>NUCLEOTIDE SEQUENCE</scope>
</reference>
<evidence type="ECO:0000313" key="7">
    <source>
        <dbReference type="EMBL" id="MPM87736.1"/>
    </source>
</evidence>
<dbReference type="GO" id="GO:0003735">
    <property type="term" value="F:structural constituent of ribosome"/>
    <property type="evidence" value="ECO:0007669"/>
    <property type="project" value="InterPro"/>
</dbReference>
<dbReference type="InterPro" id="IPR019926">
    <property type="entry name" value="Ribosomal_uL3_CS"/>
</dbReference>
<evidence type="ECO:0000256" key="4">
    <source>
        <dbReference type="ARBA" id="ARBA00022980"/>
    </source>
</evidence>
<dbReference type="Gene3D" id="2.40.30.10">
    <property type="entry name" value="Translation factors"/>
    <property type="match status" value="1"/>
</dbReference>